<dbReference type="InterPro" id="IPR036259">
    <property type="entry name" value="MFS_trans_sf"/>
</dbReference>
<dbReference type="PROSITE" id="PS50850">
    <property type="entry name" value="MFS"/>
    <property type="match status" value="1"/>
</dbReference>
<feature type="transmembrane region" description="Helical" evidence="4">
    <location>
        <begin position="82"/>
        <end position="100"/>
    </location>
</feature>
<keyword evidence="2 4" id="KW-1133">Transmembrane helix</keyword>
<dbReference type="Proteomes" id="UP001597295">
    <property type="component" value="Unassembled WGS sequence"/>
</dbReference>
<dbReference type="EMBL" id="JBHUIP010000013">
    <property type="protein sequence ID" value="MFD2264434.1"/>
    <property type="molecule type" value="Genomic_DNA"/>
</dbReference>
<evidence type="ECO:0000259" key="5">
    <source>
        <dbReference type="PROSITE" id="PS50850"/>
    </source>
</evidence>
<feature type="transmembrane region" description="Helical" evidence="4">
    <location>
        <begin position="283"/>
        <end position="298"/>
    </location>
</feature>
<keyword evidence="7" id="KW-1185">Reference proteome</keyword>
<dbReference type="InterPro" id="IPR011701">
    <property type="entry name" value="MFS"/>
</dbReference>
<proteinExistence type="predicted"/>
<dbReference type="CDD" id="cd17324">
    <property type="entry name" value="MFS_NepI_like"/>
    <property type="match status" value="1"/>
</dbReference>
<sequence>MQAGTSPEADMTLGRGLTFVMAAATGLAVANIYYSQPMLGVMAADFPGFESIGLVPTATQFGYAIGLGLLVPLGDLIERRRLIVIQFLLLACALALAALAPNPTLLLASSLLIGMGATVAQQIVPFAAHLAAPAKRGAAVGTVMAGLLCGILLSRTLSGFVATHFGWRQMFWLGVPLALLTAGAMAASLPQSKGNSGLRYGGLIRSLAGLWRELPELRRAAATQALLFAGFTSFWGILAFRLAEPDLNLGADIAGLFGVIGAVGILAAPMAGRLADRIGSRRIILAGATLSLLSWLIFGLWPSLIGLIVGVVLLDFGIQAALISNQHMVYQLKPEARSRLNTLFMGVMFLGGAAGSGLAVVAWHSGGWSAVSALAGVFAAIAVVLQLTAPKGR</sequence>
<evidence type="ECO:0000256" key="4">
    <source>
        <dbReference type="SAM" id="Phobius"/>
    </source>
</evidence>
<feature type="transmembrane region" description="Helical" evidence="4">
    <location>
        <begin position="138"/>
        <end position="158"/>
    </location>
</feature>
<evidence type="ECO:0000256" key="2">
    <source>
        <dbReference type="ARBA" id="ARBA00022989"/>
    </source>
</evidence>
<dbReference type="SUPFAM" id="SSF103473">
    <property type="entry name" value="MFS general substrate transporter"/>
    <property type="match status" value="1"/>
</dbReference>
<feature type="transmembrane region" description="Helical" evidence="4">
    <location>
        <begin position="54"/>
        <end position="73"/>
    </location>
</feature>
<evidence type="ECO:0000313" key="7">
    <source>
        <dbReference type="Proteomes" id="UP001597295"/>
    </source>
</evidence>
<protein>
    <submittedName>
        <fullName evidence="6">MFS transporter</fullName>
    </submittedName>
</protein>
<dbReference type="InterPro" id="IPR020846">
    <property type="entry name" value="MFS_dom"/>
</dbReference>
<dbReference type="RefSeq" id="WP_379877517.1">
    <property type="nucleotide sequence ID" value="NZ_JBHUIP010000013.1"/>
</dbReference>
<keyword evidence="3 4" id="KW-0472">Membrane</keyword>
<evidence type="ECO:0000256" key="1">
    <source>
        <dbReference type="ARBA" id="ARBA00022692"/>
    </source>
</evidence>
<feature type="transmembrane region" description="Helical" evidence="4">
    <location>
        <begin position="304"/>
        <end position="323"/>
    </location>
</feature>
<evidence type="ECO:0000313" key="6">
    <source>
        <dbReference type="EMBL" id="MFD2264434.1"/>
    </source>
</evidence>
<feature type="transmembrane region" description="Helical" evidence="4">
    <location>
        <begin position="12"/>
        <end position="34"/>
    </location>
</feature>
<dbReference type="PANTHER" id="PTHR42910:SF1">
    <property type="entry name" value="MAJOR FACILITATOR SUPERFAMILY (MFS) PROFILE DOMAIN-CONTAINING PROTEIN"/>
    <property type="match status" value="1"/>
</dbReference>
<feature type="transmembrane region" description="Helical" evidence="4">
    <location>
        <begin position="370"/>
        <end position="389"/>
    </location>
</feature>
<feature type="transmembrane region" description="Helical" evidence="4">
    <location>
        <begin position="170"/>
        <end position="189"/>
    </location>
</feature>
<dbReference type="Pfam" id="PF07690">
    <property type="entry name" value="MFS_1"/>
    <property type="match status" value="1"/>
</dbReference>
<feature type="transmembrane region" description="Helical" evidence="4">
    <location>
        <begin position="106"/>
        <end position="126"/>
    </location>
</feature>
<dbReference type="Gene3D" id="1.20.1250.20">
    <property type="entry name" value="MFS general substrate transporter like domains"/>
    <property type="match status" value="2"/>
</dbReference>
<evidence type="ECO:0000256" key="3">
    <source>
        <dbReference type="ARBA" id="ARBA00023136"/>
    </source>
</evidence>
<feature type="transmembrane region" description="Helical" evidence="4">
    <location>
        <begin position="225"/>
        <end position="243"/>
    </location>
</feature>
<feature type="domain" description="Major facilitator superfamily (MFS) profile" evidence="5">
    <location>
        <begin position="17"/>
        <end position="393"/>
    </location>
</feature>
<feature type="transmembrane region" description="Helical" evidence="4">
    <location>
        <begin position="343"/>
        <end position="364"/>
    </location>
</feature>
<reference evidence="7" key="1">
    <citation type="journal article" date="2019" name="Int. J. Syst. Evol. Microbiol.">
        <title>The Global Catalogue of Microorganisms (GCM) 10K type strain sequencing project: providing services to taxonomists for standard genome sequencing and annotation.</title>
        <authorList>
            <consortium name="The Broad Institute Genomics Platform"/>
            <consortium name="The Broad Institute Genome Sequencing Center for Infectious Disease"/>
            <person name="Wu L."/>
            <person name="Ma J."/>
        </authorList>
    </citation>
    <scope>NUCLEOTIDE SEQUENCE [LARGE SCALE GENOMIC DNA]</scope>
    <source>
        <strain evidence="7">CGMCC 1.19062</strain>
    </source>
</reference>
<gene>
    <name evidence="6" type="ORF">ACFSM5_16135</name>
</gene>
<accession>A0ABW5DXA3</accession>
<dbReference type="PANTHER" id="PTHR42910">
    <property type="entry name" value="TRANSPORTER SCO4007-RELATED"/>
    <property type="match status" value="1"/>
</dbReference>
<feature type="transmembrane region" description="Helical" evidence="4">
    <location>
        <begin position="249"/>
        <end position="271"/>
    </location>
</feature>
<organism evidence="6 7">
    <name type="scientific">Lacibacterium aquatile</name>
    <dbReference type="NCBI Taxonomy" id="1168082"/>
    <lineage>
        <taxon>Bacteria</taxon>
        <taxon>Pseudomonadati</taxon>
        <taxon>Pseudomonadota</taxon>
        <taxon>Alphaproteobacteria</taxon>
        <taxon>Rhodospirillales</taxon>
        <taxon>Rhodospirillaceae</taxon>
    </lineage>
</organism>
<keyword evidence="1 4" id="KW-0812">Transmembrane</keyword>
<name>A0ABW5DXA3_9PROT</name>
<comment type="caution">
    <text evidence="6">The sequence shown here is derived from an EMBL/GenBank/DDBJ whole genome shotgun (WGS) entry which is preliminary data.</text>
</comment>